<dbReference type="GeneID" id="18869849"/>
<dbReference type="Gene3D" id="3.40.50.200">
    <property type="entry name" value="Peptidase S8/S53 domain"/>
    <property type="match status" value="1"/>
</dbReference>
<evidence type="ECO:0000256" key="4">
    <source>
        <dbReference type="ARBA" id="ARBA00022825"/>
    </source>
</evidence>
<dbReference type="InterPro" id="IPR023827">
    <property type="entry name" value="Peptidase_S8_Asp-AS"/>
</dbReference>
<dbReference type="InterPro" id="IPR036852">
    <property type="entry name" value="Peptidase_S8/S53_dom_sf"/>
</dbReference>
<dbReference type="Pfam" id="PF05922">
    <property type="entry name" value="Inhibitor_I9"/>
    <property type="match status" value="1"/>
</dbReference>
<evidence type="ECO:0000256" key="6">
    <source>
        <dbReference type="SAM" id="SignalP"/>
    </source>
</evidence>
<dbReference type="PANTHER" id="PTHR43806">
    <property type="entry name" value="PEPTIDASE S8"/>
    <property type="match status" value="1"/>
</dbReference>
<organism evidence="10">
    <name type="scientific">Spathaspora passalidarum (strain NRRL Y-27907 / 11-Y1)</name>
    <dbReference type="NCBI Taxonomy" id="619300"/>
    <lineage>
        <taxon>Eukaryota</taxon>
        <taxon>Fungi</taxon>
        <taxon>Dikarya</taxon>
        <taxon>Ascomycota</taxon>
        <taxon>Saccharomycotina</taxon>
        <taxon>Pichiomycetes</taxon>
        <taxon>Debaryomycetaceae</taxon>
        <taxon>Spathaspora</taxon>
    </lineage>
</organism>
<dbReference type="InterPro" id="IPR050131">
    <property type="entry name" value="Peptidase_S8_subtilisin-like"/>
</dbReference>
<dbReference type="FunCoup" id="G3AJ34">
    <property type="interactions" value="20"/>
</dbReference>
<dbReference type="InterPro" id="IPR010259">
    <property type="entry name" value="S8pro/Inhibitor_I9"/>
</dbReference>
<evidence type="ECO:0008006" key="11">
    <source>
        <dbReference type="Google" id="ProtNLM"/>
    </source>
</evidence>
<feature type="active site" description="Charge relay system" evidence="5">
    <location>
        <position position="173"/>
    </location>
</feature>
<reference evidence="9 10" key="1">
    <citation type="journal article" date="2011" name="Proc. Natl. Acad. Sci. U.S.A.">
        <title>Comparative genomics of xylose-fermenting fungi for enhanced biofuel production.</title>
        <authorList>
            <person name="Wohlbach D.J."/>
            <person name="Kuo A."/>
            <person name="Sato T.K."/>
            <person name="Potts K.M."/>
            <person name="Salamov A.A."/>
            <person name="LaButti K.M."/>
            <person name="Sun H."/>
            <person name="Clum A."/>
            <person name="Pangilinan J.L."/>
            <person name="Lindquist E.A."/>
            <person name="Lucas S."/>
            <person name="Lapidus A."/>
            <person name="Jin M."/>
            <person name="Gunawan C."/>
            <person name="Balan V."/>
            <person name="Dale B.E."/>
            <person name="Jeffries T.W."/>
            <person name="Zinkel R."/>
            <person name="Barry K.W."/>
            <person name="Grigoriev I.V."/>
            <person name="Gasch A.P."/>
        </authorList>
    </citation>
    <scope>NUCLEOTIDE SEQUENCE [LARGE SCALE GENOMIC DNA]</scope>
    <source>
        <strain evidence="10">NRRL Y-27907 / 11-Y1</strain>
    </source>
</reference>
<evidence type="ECO:0000256" key="2">
    <source>
        <dbReference type="ARBA" id="ARBA00022670"/>
    </source>
</evidence>
<dbReference type="FunFam" id="3.40.50.200:FF:000007">
    <property type="entry name" value="Subtilisin-like serine protease"/>
    <property type="match status" value="1"/>
</dbReference>
<dbReference type="PANTHER" id="PTHR43806:SF13">
    <property type="entry name" value="SUBTILASE-TYPE PROTEINASE RRT12"/>
    <property type="match status" value="1"/>
</dbReference>
<name>G3AJ34_SPAPN</name>
<feature type="signal peptide" evidence="6">
    <location>
        <begin position="1"/>
        <end position="20"/>
    </location>
</feature>
<feature type="active site" description="Charge relay system" evidence="5">
    <location>
        <position position="142"/>
    </location>
</feature>
<keyword evidence="10" id="KW-1185">Reference proteome</keyword>
<dbReference type="OrthoDB" id="206201at2759"/>
<dbReference type="PROSITE" id="PS00136">
    <property type="entry name" value="SUBTILASE_ASP"/>
    <property type="match status" value="1"/>
</dbReference>
<dbReference type="InterPro" id="IPR015500">
    <property type="entry name" value="Peptidase_S8_subtilisin-rel"/>
</dbReference>
<dbReference type="eggNOG" id="KOG1153">
    <property type="taxonomic scope" value="Eukaryota"/>
</dbReference>
<dbReference type="PRINTS" id="PR00723">
    <property type="entry name" value="SUBTILISIN"/>
</dbReference>
<dbReference type="InParanoid" id="G3AJ34"/>
<evidence type="ECO:0000256" key="1">
    <source>
        <dbReference type="ARBA" id="ARBA00011073"/>
    </source>
</evidence>
<dbReference type="InterPro" id="IPR000209">
    <property type="entry name" value="Peptidase_S8/S53_dom"/>
</dbReference>
<feature type="active site" description="Charge relay system" evidence="5">
    <location>
        <position position="329"/>
    </location>
</feature>
<dbReference type="PROSITE" id="PS51892">
    <property type="entry name" value="SUBTILASE"/>
    <property type="match status" value="1"/>
</dbReference>
<evidence type="ECO:0000259" key="7">
    <source>
        <dbReference type="Pfam" id="PF00082"/>
    </source>
</evidence>
<sequence>MRVLLTFILICGTFISRSLAHTSYIVALRRNETFNSFRTFDLTFPSSQQVTPLIIKSYSFGKFNAFTGNFTKETVENLKSSPLVWSITPDIILRSFSIQTQEDAPKHLARLSRTKRMRPGKSYPYLYDDQFTGKRVNAYVIDSGVEIGHPQFQGRARTGKDFSNEGPGDQSGHGTHIAGLIGSYTYGSSKGVEMIDVKAINSKGFTTLSSIIAALEFSANHRLRSRRMGVANLSMGAKRNAMINRAVDEAFNTGLVVVAAAGNSNINACLNSPGSSKSAITVSAIDDYNDDIASFSNWGECVDLLASGTYVKSLDRKNIHKANVLSGTSVSAAIVTGLVSNLLSQGAGPNEIKNKLIEMSTKDRIPELSLFLKQKTPNRIAHGIGSIHEDTKDDYDDYTRV</sequence>
<gene>
    <name evidence="9" type="ORF">SPAPADRAFT_134783</name>
</gene>
<dbReference type="OMA" id="YVYEERA"/>
<dbReference type="InterPro" id="IPR022398">
    <property type="entry name" value="Peptidase_S8_His-AS"/>
</dbReference>
<dbReference type="SUPFAM" id="SSF54897">
    <property type="entry name" value="Protease propeptides/inhibitors"/>
    <property type="match status" value="1"/>
</dbReference>
<dbReference type="CDD" id="cd04077">
    <property type="entry name" value="Peptidases_S8_PCSK9_ProteinaseK_like"/>
    <property type="match status" value="1"/>
</dbReference>
<evidence type="ECO:0000256" key="5">
    <source>
        <dbReference type="PROSITE-ProRule" id="PRU01240"/>
    </source>
</evidence>
<keyword evidence="4 5" id="KW-0720">Serine protease</keyword>
<evidence type="ECO:0000313" key="10">
    <source>
        <dbReference type="Proteomes" id="UP000000709"/>
    </source>
</evidence>
<dbReference type="RefSeq" id="XP_007374130.1">
    <property type="nucleotide sequence ID" value="XM_007374068.1"/>
</dbReference>
<dbReference type="EMBL" id="GL996500">
    <property type="protein sequence ID" value="EGW34546.1"/>
    <property type="molecule type" value="Genomic_DNA"/>
</dbReference>
<feature type="chain" id="PRO_5003442548" description="Peptidase S8/S53 domain-containing protein" evidence="6">
    <location>
        <begin position="21"/>
        <end position="401"/>
    </location>
</feature>
<dbReference type="KEGG" id="spaa:SPAPADRAFT_134783"/>
<feature type="domain" description="Inhibitor I9" evidence="8">
    <location>
        <begin position="48"/>
        <end position="93"/>
    </location>
</feature>
<dbReference type="MEROPS" id="S08.A50"/>
<keyword evidence="6" id="KW-0732">Signal</keyword>
<protein>
    <recommendedName>
        <fullName evidence="11">Peptidase S8/S53 domain-containing protein</fullName>
    </recommendedName>
</protein>
<proteinExistence type="inferred from homology"/>
<evidence type="ECO:0000313" key="9">
    <source>
        <dbReference type="EMBL" id="EGW34546.1"/>
    </source>
</evidence>
<accession>G3AJ34</accession>
<dbReference type="GO" id="GO:0006508">
    <property type="term" value="P:proteolysis"/>
    <property type="evidence" value="ECO:0007669"/>
    <property type="project" value="UniProtKB-KW"/>
</dbReference>
<dbReference type="PROSITE" id="PS00137">
    <property type="entry name" value="SUBTILASE_HIS"/>
    <property type="match status" value="1"/>
</dbReference>
<dbReference type="Proteomes" id="UP000000709">
    <property type="component" value="Unassembled WGS sequence"/>
</dbReference>
<dbReference type="AlphaFoldDB" id="G3AJ34"/>
<keyword evidence="3 5" id="KW-0378">Hydrolase</keyword>
<dbReference type="HOGENOM" id="CLU_011263_1_0_1"/>
<evidence type="ECO:0000256" key="3">
    <source>
        <dbReference type="ARBA" id="ARBA00022801"/>
    </source>
</evidence>
<dbReference type="Pfam" id="PF00082">
    <property type="entry name" value="Peptidase_S8"/>
    <property type="match status" value="1"/>
</dbReference>
<comment type="similarity">
    <text evidence="1 5">Belongs to the peptidase S8 family.</text>
</comment>
<dbReference type="GO" id="GO:0004252">
    <property type="term" value="F:serine-type endopeptidase activity"/>
    <property type="evidence" value="ECO:0007669"/>
    <property type="project" value="UniProtKB-UniRule"/>
</dbReference>
<feature type="domain" description="Peptidase S8/S53" evidence="7">
    <location>
        <begin position="140"/>
        <end position="360"/>
    </location>
</feature>
<evidence type="ECO:0000259" key="8">
    <source>
        <dbReference type="Pfam" id="PF05922"/>
    </source>
</evidence>
<dbReference type="SUPFAM" id="SSF52743">
    <property type="entry name" value="Subtilisin-like"/>
    <property type="match status" value="1"/>
</dbReference>
<dbReference type="InterPro" id="IPR034193">
    <property type="entry name" value="PCSK9_ProteinaseK-like"/>
</dbReference>
<keyword evidence="2 5" id="KW-0645">Protease</keyword>